<keyword evidence="3" id="KW-1185">Reference proteome</keyword>
<evidence type="ECO:0000313" key="2">
    <source>
        <dbReference type="EMBL" id="GDY32719.1"/>
    </source>
</evidence>
<dbReference type="InterPro" id="IPR002059">
    <property type="entry name" value="CSP_DNA-bd"/>
</dbReference>
<dbReference type="Proteomes" id="UP000298860">
    <property type="component" value="Unassembled WGS sequence"/>
</dbReference>
<dbReference type="Gene3D" id="2.40.50.140">
    <property type="entry name" value="Nucleic acid-binding proteins"/>
    <property type="match status" value="1"/>
</dbReference>
<evidence type="ECO:0000313" key="3">
    <source>
        <dbReference type="Proteomes" id="UP000298860"/>
    </source>
</evidence>
<dbReference type="CDD" id="cd04458">
    <property type="entry name" value="CSP_CDS"/>
    <property type="match status" value="1"/>
</dbReference>
<name>A0A4D4JEE8_9PSEU</name>
<evidence type="ECO:0000259" key="1">
    <source>
        <dbReference type="PROSITE" id="PS51857"/>
    </source>
</evidence>
<feature type="domain" description="CSD" evidence="1">
    <location>
        <begin position="3"/>
        <end position="67"/>
    </location>
</feature>
<dbReference type="InterPro" id="IPR011129">
    <property type="entry name" value="CSD"/>
</dbReference>
<dbReference type="SUPFAM" id="SSF50249">
    <property type="entry name" value="Nucleic acid-binding proteins"/>
    <property type="match status" value="1"/>
</dbReference>
<dbReference type="Pfam" id="PF00313">
    <property type="entry name" value="CSD"/>
    <property type="match status" value="1"/>
</dbReference>
<dbReference type="PANTHER" id="PTHR11544">
    <property type="entry name" value="COLD SHOCK DOMAIN CONTAINING PROTEINS"/>
    <property type="match status" value="1"/>
</dbReference>
<protein>
    <submittedName>
        <fullName evidence="2">DNA-binding protein</fullName>
    </submittedName>
</protein>
<gene>
    <name evidence="2" type="ORF">GTS_43520</name>
</gene>
<proteinExistence type="predicted"/>
<dbReference type="PRINTS" id="PR00050">
    <property type="entry name" value="COLDSHOCK"/>
</dbReference>
<reference evidence="3" key="1">
    <citation type="submission" date="2019-04" db="EMBL/GenBank/DDBJ databases">
        <title>Draft genome sequence of Pseudonocardiaceae bacterium SL3-2-4.</title>
        <authorList>
            <person name="Ningsih F."/>
            <person name="Yokota A."/>
            <person name="Sakai Y."/>
            <person name="Nanatani K."/>
            <person name="Yabe S."/>
            <person name="Oetari A."/>
            <person name="Sjamsuridzal W."/>
        </authorList>
    </citation>
    <scope>NUCLEOTIDE SEQUENCE [LARGE SCALE GENOMIC DNA]</scope>
    <source>
        <strain evidence="3">SL3-2-4</strain>
    </source>
</reference>
<organism evidence="2 3">
    <name type="scientific">Gandjariella thermophila</name>
    <dbReference type="NCBI Taxonomy" id="1931992"/>
    <lineage>
        <taxon>Bacteria</taxon>
        <taxon>Bacillati</taxon>
        <taxon>Actinomycetota</taxon>
        <taxon>Actinomycetes</taxon>
        <taxon>Pseudonocardiales</taxon>
        <taxon>Pseudonocardiaceae</taxon>
        <taxon>Gandjariella</taxon>
    </lineage>
</organism>
<dbReference type="EMBL" id="BJFL01000028">
    <property type="protein sequence ID" value="GDY32719.1"/>
    <property type="molecule type" value="Genomic_DNA"/>
</dbReference>
<dbReference type="RefSeq" id="WP_225978621.1">
    <property type="nucleotide sequence ID" value="NZ_BJFL01000028.1"/>
</dbReference>
<dbReference type="SMART" id="SM00357">
    <property type="entry name" value="CSP"/>
    <property type="match status" value="1"/>
</dbReference>
<dbReference type="InterPro" id="IPR050181">
    <property type="entry name" value="Cold_shock_domain"/>
</dbReference>
<comment type="caution">
    <text evidence="2">The sequence shown here is derived from an EMBL/GenBank/DDBJ whole genome shotgun (WGS) entry which is preliminary data.</text>
</comment>
<dbReference type="AlphaFoldDB" id="A0A4D4JEE8"/>
<accession>A0A4D4JEE8</accession>
<dbReference type="InterPro" id="IPR012340">
    <property type="entry name" value="NA-bd_OB-fold"/>
</dbReference>
<sequence>MAEVTGKVLRFDPIRGYGFIAPESGGEDVFLHVNDLLDEKHLVRAGAIVRFHIEEGDRGLKASSVRVVDTPPAVVPARPSAASGVATGSAAAGADTGEDAGGFCDVLTGAEFRQAVTEALLDADPSLTGGQILKVRQRLAKLALQHGWVEG</sequence>
<dbReference type="GO" id="GO:0003677">
    <property type="term" value="F:DNA binding"/>
    <property type="evidence" value="ECO:0007669"/>
    <property type="project" value="UniProtKB-KW"/>
</dbReference>
<keyword evidence="2" id="KW-0238">DNA-binding</keyword>
<dbReference type="PROSITE" id="PS51857">
    <property type="entry name" value="CSD_2"/>
    <property type="match status" value="1"/>
</dbReference>